<organism evidence="1 2">
    <name type="scientific">Amphilophus citrinellus</name>
    <name type="common">Midas cichlid</name>
    <name type="synonym">Cichlasoma citrinellum</name>
    <dbReference type="NCBI Taxonomy" id="61819"/>
    <lineage>
        <taxon>Eukaryota</taxon>
        <taxon>Metazoa</taxon>
        <taxon>Chordata</taxon>
        <taxon>Craniata</taxon>
        <taxon>Vertebrata</taxon>
        <taxon>Euteleostomi</taxon>
        <taxon>Actinopterygii</taxon>
        <taxon>Neopterygii</taxon>
        <taxon>Teleostei</taxon>
        <taxon>Neoteleostei</taxon>
        <taxon>Acanthomorphata</taxon>
        <taxon>Ovalentaria</taxon>
        <taxon>Cichlomorphae</taxon>
        <taxon>Cichliformes</taxon>
        <taxon>Cichlidae</taxon>
        <taxon>New World cichlids</taxon>
        <taxon>Cichlasomatinae</taxon>
        <taxon>Heroini</taxon>
        <taxon>Amphilophus</taxon>
    </lineage>
</organism>
<dbReference type="Ensembl" id="ENSACIT00000024871.1">
    <property type="protein sequence ID" value="ENSACIP00000024231.1"/>
    <property type="gene ID" value="ENSACIG00000018822.1"/>
</dbReference>
<evidence type="ECO:0000313" key="1">
    <source>
        <dbReference type="Ensembl" id="ENSACIP00000024231.1"/>
    </source>
</evidence>
<reference evidence="1" key="2">
    <citation type="submission" date="2025-09" db="UniProtKB">
        <authorList>
            <consortium name="Ensembl"/>
        </authorList>
    </citation>
    <scope>IDENTIFICATION</scope>
</reference>
<proteinExistence type="predicted"/>
<dbReference type="AlphaFoldDB" id="A0A3Q0SM24"/>
<keyword evidence="2" id="KW-1185">Reference proteome</keyword>
<dbReference type="Proteomes" id="UP000261340">
    <property type="component" value="Unplaced"/>
</dbReference>
<protein>
    <submittedName>
        <fullName evidence="1">Uncharacterized protein</fullName>
    </submittedName>
</protein>
<sequence>MYNAACLQCSLLTSSGSSIRIWSYFEASGPVQLNIISFHGGSVSFRDFLEDDNKNDSFVVLWLSRVGRVSHLKYRRCPGCWRR</sequence>
<evidence type="ECO:0000313" key="2">
    <source>
        <dbReference type="Proteomes" id="UP000261340"/>
    </source>
</evidence>
<accession>A0A3Q0SM24</accession>
<name>A0A3Q0SM24_AMPCI</name>
<reference evidence="1" key="1">
    <citation type="submission" date="2025-08" db="UniProtKB">
        <authorList>
            <consortium name="Ensembl"/>
        </authorList>
    </citation>
    <scope>IDENTIFICATION</scope>
</reference>